<dbReference type="AlphaFoldDB" id="A0AAU7TBB9"/>
<evidence type="ECO:0000313" key="2">
    <source>
        <dbReference type="EMBL" id="XBV24041.1"/>
    </source>
</evidence>
<dbReference type="Pfam" id="PF00583">
    <property type="entry name" value="Acetyltransf_1"/>
    <property type="match status" value="1"/>
</dbReference>
<gene>
    <name evidence="2" type="ORF">ABN611_36470</name>
</gene>
<dbReference type="InterPro" id="IPR016181">
    <property type="entry name" value="Acyl_CoA_acyltransferase"/>
</dbReference>
<dbReference type="PROSITE" id="PS51186">
    <property type="entry name" value="GNAT"/>
    <property type="match status" value="1"/>
</dbReference>
<feature type="domain" description="N-acetyltransferase" evidence="1">
    <location>
        <begin position="145"/>
        <end position="284"/>
    </location>
</feature>
<dbReference type="InterPro" id="IPR000182">
    <property type="entry name" value="GNAT_dom"/>
</dbReference>
<proteinExistence type="predicted"/>
<dbReference type="SUPFAM" id="SSF55729">
    <property type="entry name" value="Acyl-CoA N-acyltransferases (Nat)"/>
    <property type="match status" value="1"/>
</dbReference>
<name>A0AAU7TBB9_9ACTN</name>
<sequence>MAIELSTPGIGELGDVVATLRDWQREDVPLQLHPGDLGWFWRFGEDRTAAATRVWRREGQIVAIGLLDEPDWLRTAILPDAQRDEELAQRIVEDVSSILVDGKVYVETPMGALVQELLFKDGWNADAPWIPLRRDLSEPVPDPGMRVDVIGAEEAHERTSVQRASFDGSTFTDERWFAMSDGLPYADARCLVLRNKLGESVAAATVWSAGDGRPGYIEPLGVHRLHRGRGYGTAMVLACARALQELGSSSIYTCTPATNVGAVATYQAAGMQALDEIRAQYRDA</sequence>
<dbReference type="GO" id="GO:0016747">
    <property type="term" value="F:acyltransferase activity, transferring groups other than amino-acyl groups"/>
    <property type="evidence" value="ECO:0007669"/>
    <property type="project" value="InterPro"/>
</dbReference>
<protein>
    <submittedName>
        <fullName evidence="2">GNAT family N-acetyltransferase</fullName>
    </submittedName>
</protein>
<reference evidence="2" key="1">
    <citation type="submission" date="2024-06" db="EMBL/GenBank/DDBJ databases">
        <title>Kribbella sp. strain HUAS MG21 genome sequences.</title>
        <authorList>
            <person name="Mo P."/>
        </authorList>
    </citation>
    <scope>NUCLEOTIDE SEQUENCE</scope>
    <source>
        <strain evidence="2">HUAS MG21</strain>
    </source>
</reference>
<dbReference type="EMBL" id="CP158165">
    <property type="protein sequence ID" value="XBV24041.1"/>
    <property type="molecule type" value="Genomic_DNA"/>
</dbReference>
<organism evidence="2">
    <name type="scientific">Kribbella sp. HUAS MG21</name>
    <dbReference type="NCBI Taxonomy" id="3160966"/>
    <lineage>
        <taxon>Bacteria</taxon>
        <taxon>Bacillati</taxon>
        <taxon>Actinomycetota</taxon>
        <taxon>Actinomycetes</taxon>
        <taxon>Propionibacteriales</taxon>
        <taxon>Kribbellaceae</taxon>
        <taxon>Kribbella</taxon>
    </lineage>
</organism>
<dbReference type="Gene3D" id="3.40.630.30">
    <property type="match status" value="1"/>
</dbReference>
<dbReference type="RefSeq" id="WP_350276867.1">
    <property type="nucleotide sequence ID" value="NZ_CP158165.1"/>
</dbReference>
<accession>A0AAU7TBB9</accession>
<dbReference type="CDD" id="cd04301">
    <property type="entry name" value="NAT_SF"/>
    <property type="match status" value="1"/>
</dbReference>
<evidence type="ECO:0000259" key="1">
    <source>
        <dbReference type="PROSITE" id="PS51186"/>
    </source>
</evidence>